<feature type="binding site" evidence="9">
    <location>
        <position position="151"/>
    </location>
    <ligand>
        <name>substrate</name>
    </ligand>
</feature>
<dbReference type="PROSITE" id="PS51625">
    <property type="entry name" value="SAM_MT_TRMB"/>
    <property type="match status" value="1"/>
</dbReference>
<dbReference type="SUPFAM" id="SSF53335">
    <property type="entry name" value="S-adenosyl-L-methionine-dependent methyltransferases"/>
    <property type="match status" value="1"/>
</dbReference>
<comment type="catalytic activity">
    <reaction evidence="1 9">
        <text>guanosine(46) in tRNA + S-adenosyl-L-methionine = N(7)-methylguanosine(46) in tRNA + S-adenosyl-L-homocysteine</text>
        <dbReference type="Rhea" id="RHEA:42708"/>
        <dbReference type="Rhea" id="RHEA-COMP:10188"/>
        <dbReference type="Rhea" id="RHEA-COMP:10189"/>
        <dbReference type="ChEBI" id="CHEBI:57856"/>
        <dbReference type="ChEBI" id="CHEBI:59789"/>
        <dbReference type="ChEBI" id="CHEBI:74269"/>
        <dbReference type="ChEBI" id="CHEBI:74480"/>
        <dbReference type="EC" id="2.1.1.33"/>
    </reaction>
</comment>
<feature type="region of interest" description="Interaction with RNA" evidence="9">
    <location>
        <begin position="121"/>
        <end position="126"/>
    </location>
</feature>
<keyword evidence="11" id="KW-1185">Reference proteome</keyword>
<feature type="binding site" evidence="9">
    <location>
        <begin position="188"/>
        <end position="191"/>
    </location>
    <ligand>
        <name>substrate</name>
    </ligand>
</feature>
<evidence type="ECO:0000256" key="5">
    <source>
        <dbReference type="ARBA" id="ARBA00022691"/>
    </source>
</evidence>
<dbReference type="Proteomes" id="UP001069090">
    <property type="component" value="Unassembled WGS sequence"/>
</dbReference>
<dbReference type="InterPro" id="IPR055361">
    <property type="entry name" value="tRNA_methyltr_TrmB_bact"/>
</dbReference>
<dbReference type="RefSeq" id="WP_258330877.1">
    <property type="nucleotide sequence ID" value="NZ_JAPTGG010000003.1"/>
</dbReference>
<keyword evidence="3 9" id="KW-0489">Methyltransferase</keyword>
<dbReference type="PANTHER" id="PTHR23417:SF14">
    <property type="entry name" value="PENTACOTRIPEPTIDE-REPEAT REGION OF PRORP DOMAIN-CONTAINING PROTEIN"/>
    <property type="match status" value="1"/>
</dbReference>
<name>A0A9J6RKL1_9GAMM</name>
<keyword evidence="5 9" id="KW-0949">S-adenosyl-L-methionine</keyword>
<keyword evidence="4 9" id="KW-0808">Transferase</keyword>
<evidence type="ECO:0000256" key="7">
    <source>
        <dbReference type="ARBA" id="ARBA00060552"/>
    </source>
</evidence>
<feature type="binding site" evidence="9">
    <location>
        <position position="115"/>
    </location>
    <ligand>
        <name>S-adenosyl-L-methionine</name>
        <dbReference type="ChEBI" id="CHEBI:59789"/>
    </ligand>
</feature>
<evidence type="ECO:0000256" key="4">
    <source>
        <dbReference type="ARBA" id="ARBA00022679"/>
    </source>
</evidence>
<dbReference type="EMBL" id="JAPTGG010000003">
    <property type="protein sequence ID" value="MCZ0864525.1"/>
    <property type="molecule type" value="Genomic_DNA"/>
</dbReference>
<evidence type="ECO:0000256" key="2">
    <source>
        <dbReference type="ARBA" id="ARBA00003015"/>
    </source>
</evidence>
<proteinExistence type="inferred from homology"/>
<dbReference type="Pfam" id="PF02390">
    <property type="entry name" value="Methyltransf_4"/>
    <property type="match status" value="1"/>
</dbReference>
<comment type="function">
    <text evidence="2 9">Catalyzes the formation of N(7)-methylguanine at position 46 (m7G46) in tRNA.</text>
</comment>
<feature type="binding site" evidence="9">
    <location>
        <position position="119"/>
    </location>
    <ligand>
        <name>substrate</name>
    </ligand>
</feature>
<protein>
    <recommendedName>
        <fullName evidence="9">tRNA (guanine-N(7)-)-methyltransferase</fullName>
        <ecNumber evidence="9">2.1.1.33</ecNumber>
    </recommendedName>
    <alternativeName>
        <fullName evidence="9">tRNA (guanine(46)-N(7))-methyltransferase</fullName>
    </alternativeName>
    <alternativeName>
        <fullName evidence="9">tRNA(m7G46)-methyltransferase</fullName>
    </alternativeName>
</protein>
<evidence type="ECO:0000313" key="10">
    <source>
        <dbReference type="EMBL" id="MCZ0864525.1"/>
    </source>
</evidence>
<evidence type="ECO:0000256" key="3">
    <source>
        <dbReference type="ARBA" id="ARBA00022603"/>
    </source>
</evidence>
<sequence length="210" mass="23502">MTESQQAAYDKYWPSKGLTVAGGMLDLAAVFGNNGPVVLEIGFGMGSSLVAMAAAAPQSNYIGVEVHTPGVGRLLHLMGEQGVENIRVFCHDAVEVLAQCIPDSSLDRVQIYFPDPWHKKRHNKRRLIKPEFVQQLRAKLKVGGIIHMATDWEHYAEQMMEVMSAAEGFANQAQPFCYSERPDYRPLTKFEQRGQRLGHGVWDLLFEKQG</sequence>
<comment type="similarity">
    <text evidence="8 9">Belongs to the class I-like SAM-binding methyltransferase superfamily. TrmB family.</text>
</comment>
<feature type="binding site" evidence="9">
    <location>
        <position position="92"/>
    </location>
    <ligand>
        <name>S-adenosyl-L-methionine</name>
        <dbReference type="ChEBI" id="CHEBI:59789"/>
    </ligand>
</feature>
<evidence type="ECO:0000256" key="6">
    <source>
        <dbReference type="ARBA" id="ARBA00022694"/>
    </source>
</evidence>
<evidence type="ECO:0000256" key="9">
    <source>
        <dbReference type="HAMAP-Rule" id="MF_01057"/>
    </source>
</evidence>
<evidence type="ECO:0000313" key="11">
    <source>
        <dbReference type="Proteomes" id="UP001069090"/>
    </source>
</evidence>
<evidence type="ECO:0000256" key="1">
    <source>
        <dbReference type="ARBA" id="ARBA00000142"/>
    </source>
</evidence>
<keyword evidence="6 9" id="KW-0819">tRNA processing</keyword>
<dbReference type="InterPro" id="IPR003358">
    <property type="entry name" value="tRNA_(Gua-N-7)_MeTrfase_Trmb"/>
</dbReference>
<comment type="caution">
    <text evidence="10">The sequence shown here is derived from an EMBL/GenBank/DDBJ whole genome shotgun (WGS) entry which is preliminary data.</text>
</comment>
<gene>
    <name evidence="9 10" type="primary">trmB</name>
    <name evidence="10" type="ORF">O0V09_04900</name>
</gene>
<dbReference type="Gene3D" id="3.40.50.150">
    <property type="entry name" value="Vaccinia Virus protein VP39"/>
    <property type="match status" value="1"/>
</dbReference>
<dbReference type="PANTHER" id="PTHR23417">
    <property type="entry name" value="3-DEOXY-D-MANNO-OCTULOSONIC-ACID TRANSFERASE/TRNA GUANINE-N 7 - -METHYLTRANSFERASE"/>
    <property type="match status" value="1"/>
</dbReference>
<reference evidence="10 11" key="1">
    <citation type="submission" date="2022-12" db="EMBL/GenBank/DDBJ databases">
        <title>Dasania phycosphaerae sp. nov., isolated from particulate material of the south coast of Korea.</title>
        <authorList>
            <person name="Jiang Y."/>
        </authorList>
    </citation>
    <scope>NUCLEOTIDE SEQUENCE [LARGE SCALE GENOMIC DNA]</scope>
    <source>
        <strain evidence="10 11">GY-19</strain>
    </source>
</reference>
<evidence type="ECO:0000256" key="8">
    <source>
        <dbReference type="ARBA" id="ARBA00060767"/>
    </source>
</evidence>
<dbReference type="HAMAP" id="MF_01057">
    <property type="entry name" value="tRNA_methyltr_TrmB"/>
    <property type="match status" value="1"/>
</dbReference>
<feature type="binding site" evidence="9">
    <location>
        <position position="65"/>
    </location>
    <ligand>
        <name>S-adenosyl-L-methionine</name>
        <dbReference type="ChEBI" id="CHEBI:59789"/>
    </ligand>
</feature>
<dbReference type="CDD" id="cd02440">
    <property type="entry name" value="AdoMet_MTases"/>
    <property type="match status" value="1"/>
</dbReference>
<dbReference type="AlphaFoldDB" id="A0A9J6RKL1"/>
<dbReference type="GO" id="GO:0043527">
    <property type="term" value="C:tRNA methyltransferase complex"/>
    <property type="evidence" value="ECO:0007669"/>
    <property type="project" value="TreeGrafter"/>
</dbReference>
<feature type="binding site" evidence="9">
    <location>
        <position position="40"/>
    </location>
    <ligand>
        <name>S-adenosyl-L-methionine</name>
        <dbReference type="ChEBI" id="CHEBI:59789"/>
    </ligand>
</feature>
<organism evidence="10 11">
    <name type="scientific">Dasania phycosphaerae</name>
    <dbReference type="NCBI Taxonomy" id="2950436"/>
    <lineage>
        <taxon>Bacteria</taxon>
        <taxon>Pseudomonadati</taxon>
        <taxon>Pseudomonadota</taxon>
        <taxon>Gammaproteobacteria</taxon>
        <taxon>Cellvibrionales</taxon>
        <taxon>Spongiibacteraceae</taxon>
        <taxon>Dasania</taxon>
    </lineage>
</organism>
<dbReference type="NCBIfam" id="TIGR00091">
    <property type="entry name" value="tRNA (guanosine(46)-N7)-methyltransferase TrmB"/>
    <property type="match status" value="1"/>
</dbReference>
<accession>A0A9J6RKL1</accession>
<comment type="pathway">
    <text evidence="7 9">tRNA modification; N(7)-methylguanine-tRNA biosynthesis.</text>
</comment>
<dbReference type="FunFam" id="3.40.50.150:FF:000035">
    <property type="entry name" value="tRNA (guanine-N(7)-)-methyltransferase"/>
    <property type="match status" value="1"/>
</dbReference>
<dbReference type="EC" id="2.1.1.33" evidence="9"/>
<dbReference type="InterPro" id="IPR029063">
    <property type="entry name" value="SAM-dependent_MTases_sf"/>
</dbReference>
<dbReference type="GO" id="GO:0008176">
    <property type="term" value="F:tRNA (guanine(46)-N7)-methyltransferase activity"/>
    <property type="evidence" value="ECO:0007669"/>
    <property type="project" value="UniProtKB-UniRule"/>
</dbReference>